<keyword evidence="3" id="KW-1185">Reference proteome</keyword>
<dbReference type="PANTHER" id="PTHR43649:SF14">
    <property type="entry name" value="BLR3389 PROTEIN"/>
    <property type="match status" value="1"/>
</dbReference>
<dbReference type="AlphaFoldDB" id="A0A1D8B4L1"/>
<dbReference type="KEGG" id="phon:BH719_06430"/>
<dbReference type="SUPFAM" id="SSF53850">
    <property type="entry name" value="Periplasmic binding protein-like II"/>
    <property type="match status" value="1"/>
</dbReference>
<dbReference type="Proteomes" id="UP000095214">
    <property type="component" value="Chromosome"/>
</dbReference>
<keyword evidence="1" id="KW-0732">Signal</keyword>
<evidence type="ECO:0000313" key="2">
    <source>
        <dbReference type="EMBL" id="AOS48039.1"/>
    </source>
</evidence>
<protein>
    <submittedName>
        <fullName evidence="2">Sugar ABC transporter substrate-binding protein</fullName>
    </submittedName>
</protein>
<organism evidence="2 3">
    <name type="scientific">Pauljensenia hongkongensis</name>
    <dbReference type="NCBI Taxonomy" id="178339"/>
    <lineage>
        <taxon>Bacteria</taxon>
        <taxon>Bacillati</taxon>
        <taxon>Actinomycetota</taxon>
        <taxon>Actinomycetes</taxon>
        <taxon>Actinomycetales</taxon>
        <taxon>Actinomycetaceae</taxon>
        <taxon>Pauljensenia</taxon>
    </lineage>
</organism>
<feature type="signal peptide" evidence="1">
    <location>
        <begin position="1"/>
        <end position="17"/>
    </location>
</feature>
<reference evidence="2 3" key="1">
    <citation type="submission" date="2016-09" db="EMBL/GenBank/DDBJ databases">
        <title>Complete genome sequence of Actinomyces hongkongensis HKU8.</title>
        <authorList>
            <person name="Gao Y.-X."/>
            <person name="Zhou Y.-Y."/>
            <person name="Xie Y."/>
            <person name="Wang M."/>
            <person name="Wang S.-J."/>
            <person name="Shen S.-G."/>
        </authorList>
    </citation>
    <scope>NUCLEOTIDE SEQUENCE [LARGE SCALE GENOMIC DNA]</scope>
    <source>
        <strain evidence="2 3">HKU8</strain>
    </source>
</reference>
<dbReference type="EMBL" id="CP017298">
    <property type="protein sequence ID" value="AOS48039.1"/>
    <property type="molecule type" value="Genomic_DNA"/>
</dbReference>
<evidence type="ECO:0000313" key="3">
    <source>
        <dbReference type="Proteomes" id="UP000095214"/>
    </source>
</evidence>
<dbReference type="PANTHER" id="PTHR43649">
    <property type="entry name" value="ARABINOSE-BINDING PROTEIN-RELATED"/>
    <property type="match status" value="1"/>
</dbReference>
<evidence type="ECO:0000256" key="1">
    <source>
        <dbReference type="SAM" id="SignalP"/>
    </source>
</evidence>
<gene>
    <name evidence="2" type="ORF">BH719_06430</name>
</gene>
<dbReference type="InterPro" id="IPR050490">
    <property type="entry name" value="Bact_solute-bd_prot1"/>
</dbReference>
<dbReference type="InterPro" id="IPR006059">
    <property type="entry name" value="SBP"/>
</dbReference>
<feature type="chain" id="PRO_5038872657" evidence="1">
    <location>
        <begin position="18"/>
        <end position="426"/>
    </location>
</feature>
<proteinExistence type="predicted"/>
<sequence>MASIGAIAMGASLALSACGGAKPGGGADGSASAWAVTGGTHEQIWRTSFDKWNEAHADAQINVEWFANDAYKEKVRTAIGSDNAPTLIFGWGGATLKDYVSSGKVVDITDATQQTVAKVIPSIAEGGKVDGKVYGVPNVGTQPVVLYYNKQLFDQAGVAVPTTYDELLAAVDTFKAQGTTPIALAGASKWTNMMWLEYLLDRNGGSEVFNRIAEGQAGAWSDPAVETTLTQVQDLVRAGAFGDAFGSVVADNNADVALVHTGKAAMLLQGSWAYGTFLTDSPDFVKAGNLGFAAFPTVAGGVGDPSAVVGNQSNFWSVSASASPDAQTAAKDYLADLFTDEYVKSIVDGGDIPPTIDAQKFIKGTEQEEFVGFGYDLVLDSSNFQLSWDQELDSATSQVLLDNIQQLFALSMTPQQFIDSMNATIK</sequence>
<accession>A0A1D8B4L1</accession>
<name>A0A1D8B4L1_9ACTO</name>
<dbReference type="Pfam" id="PF01547">
    <property type="entry name" value="SBP_bac_1"/>
    <property type="match status" value="1"/>
</dbReference>
<dbReference type="Gene3D" id="3.40.190.10">
    <property type="entry name" value="Periplasmic binding protein-like II"/>
    <property type="match status" value="2"/>
</dbReference>
<dbReference type="STRING" id="178339.BH719_06430"/>